<accession>A0A918PT68</accession>
<keyword evidence="2" id="KW-1185">Reference proteome</keyword>
<reference evidence="1" key="1">
    <citation type="journal article" date="2014" name="Int. J. Syst. Evol. Microbiol.">
        <title>Complete genome sequence of Corynebacterium casei LMG S-19264T (=DSM 44701T), isolated from a smear-ripened cheese.</title>
        <authorList>
            <consortium name="US DOE Joint Genome Institute (JGI-PGF)"/>
            <person name="Walter F."/>
            <person name="Albersmeier A."/>
            <person name="Kalinowski J."/>
            <person name="Ruckert C."/>
        </authorList>
    </citation>
    <scope>NUCLEOTIDE SEQUENCE</scope>
    <source>
        <strain evidence="1">KCTC 32296</strain>
    </source>
</reference>
<gene>
    <name evidence="1" type="ORF">GCM10011273_03320</name>
</gene>
<organism evidence="1 2">
    <name type="scientific">Asticcacaulis endophyticus</name>
    <dbReference type="NCBI Taxonomy" id="1395890"/>
    <lineage>
        <taxon>Bacteria</taxon>
        <taxon>Pseudomonadati</taxon>
        <taxon>Pseudomonadota</taxon>
        <taxon>Alphaproteobacteria</taxon>
        <taxon>Caulobacterales</taxon>
        <taxon>Caulobacteraceae</taxon>
        <taxon>Asticcacaulis</taxon>
    </lineage>
</organism>
<protein>
    <submittedName>
        <fullName evidence="1">Uncharacterized protein</fullName>
    </submittedName>
</protein>
<dbReference type="EMBL" id="BMZB01000001">
    <property type="protein sequence ID" value="GGZ21869.1"/>
    <property type="molecule type" value="Genomic_DNA"/>
</dbReference>
<evidence type="ECO:0000313" key="1">
    <source>
        <dbReference type="EMBL" id="GGZ21869.1"/>
    </source>
</evidence>
<comment type="caution">
    <text evidence="1">The sequence shown here is derived from an EMBL/GenBank/DDBJ whole genome shotgun (WGS) entry which is preliminary data.</text>
</comment>
<proteinExistence type="predicted"/>
<evidence type="ECO:0000313" key="2">
    <source>
        <dbReference type="Proteomes" id="UP000662572"/>
    </source>
</evidence>
<reference evidence="1" key="2">
    <citation type="submission" date="2020-09" db="EMBL/GenBank/DDBJ databases">
        <authorList>
            <person name="Sun Q."/>
            <person name="Kim S."/>
        </authorList>
    </citation>
    <scope>NUCLEOTIDE SEQUENCE</scope>
    <source>
        <strain evidence="1">KCTC 32296</strain>
    </source>
</reference>
<sequence>MSFDRQDRLRNGLEPIKSPQLGISIVRLIGLRQWQNIAAIEGRSIDAVRAQYDGGYKREASISEPQAADKPADKPAWNVRTRRRMKHIHGVDIKLTGAK</sequence>
<name>A0A918PT68_9CAUL</name>
<dbReference type="AlphaFoldDB" id="A0A918PT68"/>
<dbReference type="RefSeq" id="WP_189484630.1">
    <property type="nucleotide sequence ID" value="NZ_BMZB01000001.1"/>
</dbReference>
<dbReference type="Proteomes" id="UP000662572">
    <property type="component" value="Unassembled WGS sequence"/>
</dbReference>